<reference evidence="7 8" key="1">
    <citation type="submission" date="2018-06" db="EMBL/GenBank/DDBJ databases">
        <title>Genomic Encyclopedia of Archaeal and Bacterial Type Strains, Phase II (KMG-II): from individual species to whole genera.</title>
        <authorList>
            <person name="Goeker M."/>
        </authorList>
    </citation>
    <scope>NUCLEOTIDE SEQUENCE [LARGE SCALE GENOMIC DNA]</scope>
    <source>
        <strain evidence="7 8">DSM 27372</strain>
    </source>
</reference>
<evidence type="ECO:0000256" key="2">
    <source>
        <dbReference type="ARBA" id="ARBA00022670"/>
    </source>
</evidence>
<dbReference type="RefSeq" id="WP_110833327.1">
    <property type="nucleotide sequence ID" value="NZ_QKLU01000006.1"/>
</dbReference>
<evidence type="ECO:0000256" key="1">
    <source>
        <dbReference type="ARBA" id="ARBA00007074"/>
    </source>
</evidence>
<comment type="caution">
    <text evidence="7">The sequence shown here is derived from an EMBL/GenBank/DDBJ whole genome shotgun (WGS) entry which is preliminary data.</text>
</comment>
<keyword evidence="8" id="KW-1185">Reference proteome</keyword>
<dbReference type="PANTHER" id="PTHR47053:SF1">
    <property type="entry name" value="MUREIN DD-ENDOPEPTIDASE MEPH-RELATED"/>
    <property type="match status" value="1"/>
</dbReference>
<dbReference type="Pfam" id="PF00877">
    <property type="entry name" value="NLPC_P60"/>
    <property type="match status" value="1"/>
</dbReference>
<gene>
    <name evidence="7" type="ORF">B0O44_106121</name>
</gene>
<dbReference type="PANTHER" id="PTHR47053">
    <property type="entry name" value="MUREIN DD-ENDOPEPTIDASE MEPH-RELATED"/>
    <property type="match status" value="1"/>
</dbReference>
<dbReference type="InterPro" id="IPR000064">
    <property type="entry name" value="NLP_P60_dom"/>
</dbReference>
<evidence type="ECO:0000256" key="3">
    <source>
        <dbReference type="ARBA" id="ARBA00022801"/>
    </source>
</evidence>
<dbReference type="OrthoDB" id="9813368at2"/>
<feature type="signal peptide" evidence="5">
    <location>
        <begin position="1"/>
        <end position="26"/>
    </location>
</feature>
<dbReference type="GO" id="GO:0006508">
    <property type="term" value="P:proteolysis"/>
    <property type="evidence" value="ECO:0007669"/>
    <property type="project" value="UniProtKB-KW"/>
</dbReference>
<comment type="similarity">
    <text evidence="1">Belongs to the peptidase C40 family.</text>
</comment>
<dbReference type="Pfam" id="PF18348">
    <property type="entry name" value="SH3_16"/>
    <property type="match status" value="1"/>
</dbReference>
<dbReference type="Gene3D" id="2.30.30.40">
    <property type="entry name" value="SH3 Domains"/>
    <property type="match status" value="2"/>
</dbReference>
<dbReference type="InterPro" id="IPR041382">
    <property type="entry name" value="SH3_16"/>
</dbReference>
<name>A0A318UA64_9SPHI</name>
<evidence type="ECO:0000256" key="4">
    <source>
        <dbReference type="ARBA" id="ARBA00022807"/>
    </source>
</evidence>
<keyword evidence="4" id="KW-0788">Thiol protease</keyword>
<feature type="domain" description="NlpC/P60" evidence="6">
    <location>
        <begin position="253"/>
        <end position="395"/>
    </location>
</feature>
<feature type="chain" id="PRO_5016418348" evidence="5">
    <location>
        <begin position="27"/>
        <end position="417"/>
    </location>
</feature>
<evidence type="ECO:0000259" key="6">
    <source>
        <dbReference type="PROSITE" id="PS51935"/>
    </source>
</evidence>
<dbReference type="Proteomes" id="UP000248198">
    <property type="component" value="Unassembled WGS sequence"/>
</dbReference>
<evidence type="ECO:0000256" key="5">
    <source>
        <dbReference type="SAM" id="SignalP"/>
    </source>
</evidence>
<protein>
    <submittedName>
        <fullName evidence="7">NlpC/P60 family protein</fullName>
    </submittedName>
</protein>
<organism evidence="7 8">
    <name type="scientific">Pedobacter nutrimenti</name>
    <dbReference type="NCBI Taxonomy" id="1241337"/>
    <lineage>
        <taxon>Bacteria</taxon>
        <taxon>Pseudomonadati</taxon>
        <taxon>Bacteroidota</taxon>
        <taxon>Sphingobacteriia</taxon>
        <taxon>Sphingobacteriales</taxon>
        <taxon>Sphingobacteriaceae</taxon>
        <taxon>Pedobacter</taxon>
    </lineage>
</organism>
<keyword evidence="2" id="KW-0645">Protease</keyword>
<dbReference type="SUPFAM" id="SSF54001">
    <property type="entry name" value="Cysteine proteinases"/>
    <property type="match status" value="1"/>
</dbReference>
<accession>A0A318UA64</accession>
<dbReference type="Gene3D" id="3.90.1720.10">
    <property type="entry name" value="endopeptidase domain like (from Nostoc punctiforme)"/>
    <property type="match status" value="1"/>
</dbReference>
<dbReference type="InterPro" id="IPR038765">
    <property type="entry name" value="Papain-like_cys_pep_sf"/>
</dbReference>
<dbReference type="InterPro" id="IPR051202">
    <property type="entry name" value="Peptidase_C40"/>
</dbReference>
<dbReference type="EMBL" id="QKLU01000006">
    <property type="protein sequence ID" value="PYF72471.1"/>
    <property type="molecule type" value="Genomic_DNA"/>
</dbReference>
<dbReference type="AlphaFoldDB" id="A0A318UA64"/>
<evidence type="ECO:0000313" key="7">
    <source>
        <dbReference type="EMBL" id="PYF72471.1"/>
    </source>
</evidence>
<keyword evidence="5" id="KW-0732">Signal</keyword>
<keyword evidence="3" id="KW-0378">Hydrolase</keyword>
<sequence>MKLVSPKPKKHLFFFLLLFSVQGLYAALPSDSTLIYKIKAIAEGIRKKEAPDKRTDIFQLDVQGENNPVLELETTLPLAAEQFKKELLQAGLGTAVQVKILPDAQELKGAVYGVVRISVSNNRKNPEHAAEMVTQMILGTPVQILKKQKGYALVRSPDRYISWVDNAALAEMNQNDFEAWKKADKLVYTEDYGSAYTSPDVKSLRVSDLVKGDIVRLLEKQKGFYKIAYPDGRTAYIPLACAQDYKSWVSRPNPDAQQILSTAKTLLGTPYLWGGTSMKGVDCSGFTKTSYFLNGIILPRDASQQALVGEAVDIYQADTVNLDKCLKNLKAGDLLFFAAAKGKRPDPKITHTAIYMGDGEFIQSAGMVRINSMVPGAPGYADFESRTLVSARRMLNSIGKAQITRIDQHEFYTITKP</sequence>
<evidence type="ECO:0000313" key="8">
    <source>
        <dbReference type="Proteomes" id="UP000248198"/>
    </source>
</evidence>
<proteinExistence type="inferred from homology"/>
<dbReference type="GO" id="GO:0008234">
    <property type="term" value="F:cysteine-type peptidase activity"/>
    <property type="evidence" value="ECO:0007669"/>
    <property type="project" value="UniProtKB-KW"/>
</dbReference>
<dbReference type="PROSITE" id="PS51935">
    <property type="entry name" value="NLPC_P60"/>
    <property type="match status" value="1"/>
</dbReference>